<evidence type="ECO:0000256" key="4">
    <source>
        <dbReference type="ARBA" id="ARBA00022737"/>
    </source>
</evidence>
<evidence type="ECO:0000259" key="14">
    <source>
        <dbReference type="Pfam" id="PF25768"/>
    </source>
</evidence>
<gene>
    <name evidence="15" type="primary">Wdr35_0</name>
    <name evidence="15" type="ORF">g.77258</name>
</gene>
<dbReference type="InterPro" id="IPR039857">
    <property type="entry name" value="Ift122/121"/>
</dbReference>
<dbReference type="PROSITE" id="PS50082">
    <property type="entry name" value="WD_REPEATS_2"/>
    <property type="match status" value="1"/>
</dbReference>
<evidence type="ECO:0000256" key="2">
    <source>
        <dbReference type="ARBA" id="ARBA00022490"/>
    </source>
</evidence>
<dbReference type="GO" id="GO:1905515">
    <property type="term" value="P:non-motile cilium assembly"/>
    <property type="evidence" value="ECO:0007669"/>
    <property type="project" value="TreeGrafter"/>
</dbReference>
<feature type="domain" description="IFT80/172/WDR35 TPR" evidence="11">
    <location>
        <begin position="677"/>
        <end position="765"/>
    </location>
</feature>
<dbReference type="InterPro" id="IPR001680">
    <property type="entry name" value="WD40_rpt"/>
</dbReference>
<dbReference type="InterPro" id="IPR056158">
    <property type="entry name" value="Beta-prop_IFT121_2nd"/>
</dbReference>
<dbReference type="Pfam" id="PF25170">
    <property type="entry name" value="TPR_WDR35"/>
    <property type="match status" value="1"/>
</dbReference>
<name>A0A146LWV9_LYGHE</name>
<dbReference type="FunFam" id="1.25.40.470:FF:000004">
    <property type="entry name" value="WD repeat-containing protein 35"/>
    <property type="match status" value="1"/>
</dbReference>
<dbReference type="PANTHER" id="PTHR12764:SF5">
    <property type="entry name" value="LD29485P"/>
    <property type="match status" value="1"/>
</dbReference>
<dbReference type="InterPro" id="IPR015943">
    <property type="entry name" value="WD40/YVTN_repeat-like_dom_sf"/>
</dbReference>
<dbReference type="InterPro" id="IPR017233">
    <property type="entry name" value="WDR35"/>
</dbReference>
<dbReference type="InterPro" id="IPR056157">
    <property type="entry name" value="TPR_IFT80_172_dom"/>
</dbReference>
<keyword evidence="5" id="KW-0970">Cilium biogenesis/degradation</keyword>
<dbReference type="AlphaFoldDB" id="A0A146LWV9"/>
<keyword evidence="2" id="KW-0963">Cytoplasm</keyword>
<dbReference type="Gene3D" id="2.130.10.10">
    <property type="entry name" value="YVTN repeat-like/Quinoprotein amine dehydrogenase"/>
    <property type="match status" value="1"/>
</dbReference>
<dbReference type="Pfam" id="PF23145">
    <property type="entry name" value="Zf_2nd_IFT121"/>
    <property type="match status" value="1"/>
</dbReference>
<evidence type="ECO:0000256" key="6">
    <source>
        <dbReference type="ARBA" id="ARBA00023069"/>
    </source>
</evidence>
<dbReference type="PANTHER" id="PTHR12764">
    <property type="entry name" value="WD REPEAT DOMAIN-RELATED"/>
    <property type="match status" value="1"/>
</dbReference>
<evidence type="ECO:0000313" key="15">
    <source>
        <dbReference type="EMBL" id="JAQ10850.1"/>
    </source>
</evidence>
<dbReference type="InterPro" id="IPR011990">
    <property type="entry name" value="TPR-like_helical_dom_sf"/>
</dbReference>
<dbReference type="SMART" id="SM00320">
    <property type="entry name" value="WD40"/>
    <property type="match status" value="4"/>
</dbReference>
<dbReference type="PIRSF" id="PIRSF037536">
    <property type="entry name" value="WD_repeat_p35"/>
    <property type="match status" value="1"/>
</dbReference>
<dbReference type="InterPro" id="IPR056170">
    <property type="entry name" value="Znf_IFT121-like"/>
</dbReference>
<dbReference type="GO" id="GO:0030991">
    <property type="term" value="C:intraciliary transport particle A"/>
    <property type="evidence" value="ECO:0007669"/>
    <property type="project" value="TreeGrafter"/>
</dbReference>
<dbReference type="SUPFAM" id="SSF48452">
    <property type="entry name" value="TPR-like"/>
    <property type="match status" value="1"/>
</dbReference>
<comment type="subcellular location">
    <subcellularLocation>
        <location evidence="1">Cytoplasm</location>
        <location evidence="1">Cytoskeleton</location>
        <location evidence="1">Cilium basal body</location>
    </subcellularLocation>
</comment>
<evidence type="ECO:0000256" key="1">
    <source>
        <dbReference type="ARBA" id="ARBA00004120"/>
    </source>
</evidence>
<evidence type="ECO:0000256" key="8">
    <source>
        <dbReference type="ARBA" id="ARBA00023273"/>
    </source>
</evidence>
<dbReference type="InterPro" id="IPR057361">
    <property type="entry name" value="TPR_WDR35"/>
</dbReference>
<sequence>MFIYLSKKIAISNNLKIFCLAWNSKQGWIAVGGDDGLLKVLKLDSGKSKGVGNAAVLSMNQTLGGHNGRVQVITWNEQHEKLTTSDQNGLIIVWTLYKGIWHEEMINNRNKSVVRGMAWDSEGQKICIVYEDGAVIVGSVDGNRIFGIELKGTPLTGVQWSPDGRWLVFSLKNGEVQVYDNQGNFSMKVNIQCFPSAMVMSGVPVVSMTWYDGRNGYYEKDCPCFAICYQTGQVQIMKNQNDENPVIIDTKMNAVNCCWNHNGSILAVVGSAVLPDDNRESNVVQFCSLYGEHIRTLKIPGRVITCCVWEGSSLRVAFAVDSFVYFAIIRPDYKWGYFSKTLVFSYPGQTGTHVTFWDTNNKEVHSKIVSALYGIAAYKEYCVLATKTNDPSAQYGLTVCNTISTPVDRKFMDIEPLFVAINSSHVFAASRDNFLIWHFMTPKTQSTLGISGSRHRKERLYHIDDTPSGVAEVIQDLDKSYQPNINMTATGDPICCLAASDKVLVIGRESGALQRYSLPQVALVQRYTFTSRPQSLAINCTSTRLSVIDSTGVLTLLDPETGGGDTGRTERRDVWDMMWAADNPDLIAIMEKTRLYIIRGTEPEEPINCSGYICLFQDLEIRTCLLDEVMMTPDALNCEEHIVDLEVKSLRDTRQLLEKVGITEATTFIEENPHPRLWRLLAEAAIKNLDLKTAESAFVRCSDYPGIQLVKKLTNVTNDQIKRAQIASYFGDFNEAEKLYLDIDRRDLAIQLREKLGDWFRVVQLMKMGAGGTDSQLQSAWNNIGDFFAERSNWESAREYYEKSQNVDRLIICYQLLEDYDALEKIVDTLPEKHPLLKEIGEVFMSVGMCSQAVSVFIKSGLVQTAVQACVSLNQWDQAVALAETYNMLPQIASLLDKYANTLIEKDRHLEVVQLYRKANRHLDAAKIMFQLAEKESKKRIKPVRIKKLFVLAALLVEDYQNLRNIATGDKSSDFMDNADGVDFKVVDGAWRGAEAYHFLMLAQRQLYEGHFVEAVMTSLSLKAYEDIIPIEEIYCLIALASINAKIFGTASKAFMKLESIETFAESVREQYAELAMQVFTNHPPKDPRGVFISCHTCSSPLPSWSGVCPGCESRYPVCIVSGRPLMNLTSAWTCKSCKHSASYSDIGVKQHCPLCHSSARL</sequence>
<keyword evidence="8" id="KW-0966">Cell projection</keyword>
<dbReference type="Pfam" id="PF23387">
    <property type="entry name" value="TPR_IFT80_172"/>
    <property type="match status" value="1"/>
</dbReference>
<dbReference type="GO" id="GO:0097730">
    <property type="term" value="C:non-motile cilium"/>
    <property type="evidence" value="ECO:0007669"/>
    <property type="project" value="TreeGrafter"/>
</dbReference>
<protein>
    <submittedName>
        <fullName evidence="15">WD repeat-containing protein 35</fullName>
    </submittedName>
</protein>
<evidence type="ECO:0000256" key="7">
    <source>
        <dbReference type="ARBA" id="ARBA00023212"/>
    </source>
</evidence>
<evidence type="ECO:0000256" key="3">
    <source>
        <dbReference type="ARBA" id="ARBA00022574"/>
    </source>
</evidence>
<dbReference type="GO" id="GO:0035721">
    <property type="term" value="P:intraciliary retrograde transport"/>
    <property type="evidence" value="ECO:0007669"/>
    <property type="project" value="TreeGrafter"/>
</dbReference>
<dbReference type="GO" id="GO:0061512">
    <property type="term" value="P:protein localization to cilium"/>
    <property type="evidence" value="ECO:0007669"/>
    <property type="project" value="TreeGrafter"/>
</dbReference>
<evidence type="ECO:0000256" key="5">
    <source>
        <dbReference type="ARBA" id="ARBA00022794"/>
    </source>
</evidence>
<dbReference type="Gene3D" id="1.25.40.470">
    <property type="match status" value="1"/>
</dbReference>
<feature type="domain" description="IFT121-like TPR repeats" evidence="14">
    <location>
        <begin position="989"/>
        <end position="1087"/>
    </location>
</feature>
<evidence type="ECO:0000259" key="11">
    <source>
        <dbReference type="Pfam" id="PF23387"/>
    </source>
</evidence>
<evidence type="ECO:0000259" key="12">
    <source>
        <dbReference type="Pfam" id="PF23390"/>
    </source>
</evidence>
<organism evidence="15">
    <name type="scientific">Lygus hesperus</name>
    <name type="common">Western plant bug</name>
    <dbReference type="NCBI Taxonomy" id="30085"/>
    <lineage>
        <taxon>Eukaryota</taxon>
        <taxon>Metazoa</taxon>
        <taxon>Ecdysozoa</taxon>
        <taxon>Arthropoda</taxon>
        <taxon>Hexapoda</taxon>
        <taxon>Insecta</taxon>
        <taxon>Pterygota</taxon>
        <taxon>Neoptera</taxon>
        <taxon>Paraneoptera</taxon>
        <taxon>Hemiptera</taxon>
        <taxon>Heteroptera</taxon>
        <taxon>Panheteroptera</taxon>
        <taxon>Cimicomorpha</taxon>
        <taxon>Miridae</taxon>
        <taxon>Mirini</taxon>
        <taxon>Lygus</taxon>
    </lineage>
</organism>
<proteinExistence type="predicted"/>
<evidence type="ECO:0000259" key="10">
    <source>
        <dbReference type="Pfam" id="PF23145"/>
    </source>
</evidence>
<dbReference type="Pfam" id="PF24797">
    <property type="entry name" value="Beta-prop_WDR35_TULP_N"/>
    <property type="match status" value="1"/>
</dbReference>
<keyword evidence="3 9" id="KW-0853">WD repeat</keyword>
<feature type="repeat" description="WD" evidence="9">
    <location>
        <begin position="63"/>
        <end position="96"/>
    </location>
</feature>
<reference evidence="15" key="1">
    <citation type="journal article" date="2016" name="Gigascience">
        <title>De novo construction of an expanded transcriptome assembly for the western tarnished plant bug, Lygus hesperus.</title>
        <authorList>
            <person name="Tassone E.E."/>
            <person name="Geib S.M."/>
            <person name="Hall B."/>
            <person name="Fabrick J.A."/>
            <person name="Brent C.S."/>
            <person name="Hull J.J."/>
        </authorList>
    </citation>
    <scope>NUCLEOTIDE SEQUENCE</scope>
</reference>
<dbReference type="SUPFAM" id="SSF50978">
    <property type="entry name" value="WD40 repeat-like"/>
    <property type="match status" value="2"/>
</dbReference>
<feature type="domain" description="IFT121/TULP4 N-terminal" evidence="13">
    <location>
        <begin position="1"/>
        <end position="330"/>
    </location>
</feature>
<dbReference type="Pfam" id="PF23390">
    <property type="entry name" value="Beta-prop_WDR35_2nd"/>
    <property type="match status" value="1"/>
</dbReference>
<dbReference type="InterPro" id="IPR057979">
    <property type="entry name" value="TPR_IFT121"/>
</dbReference>
<dbReference type="InterPro" id="IPR056159">
    <property type="entry name" value="Beta-prop_IFT121_TULP_N"/>
</dbReference>
<feature type="domain" description="IFT121-like zinc finger" evidence="10">
    <location>
        <begin position="1117"/>
        <end position="1159"/>
    </location>
</feature>
<dbReference type="Pfam" id="PF25768">
    <property type="entry name" value="TPR_IFT121"/>
    <property type="match status" value="1"/>
</dbReference>
<evidence type="ECO:0000256" key="9">
    <source>
        <dbReference type="PROSITE-ProRule" id="PRU00221"/>
    </source>
</evidence>
<accession>A0A146LWV9</accession>
<keyword evidence="6" id="KW-0969">Cilium</keyword>
<dbReference type="InterPro" id="IPR036322">
    <property type="entry name" value="WD40_repeat_dom_sf"/>
</dbReference>
<keyword evidence="4" id="KW-0677">Repeat</keyword>
<keyword evidence="7" id="KW-0206">Cytoskeleton</keyword>
<dbReference type="EMBL" id="GDHC01007779">
    <property type="protein sequence ID" value="JAQ10850.1"/>
    <property type="molecule type" value="Transcribed_RNA"/>
</dbReference>
<feature type="domain" description="IFT121 second beta-propeller" evidence="12">
    <location>
        <begin position="335"/>
        <end position="646"/>
    </location>
</feature>
<evidence type="ECO:0000259" key="13">
    <source>
        <dbReference type="Pfam" id="PF24797"/>
    </source>
</evidence>